<dbReference type="EMBL" id="JAVIJP010000009">
    <property type="protein sequence ID" value="KAL3647760.1"/>
    <property type="molecule type" value="Genomic_DNA"/>
</dbReference>
<proteinExistence type="predicted"/>
<sequence length="92" mass="10146">MLIISRSSDFDSDVFHAQNPQSVVCSEICIVPTLLGCECAPDPSHDHDQVNVWAEATGEKARAKKDADGLVKALDEFMDELDVFRNVKNVNV</sequence>
<accession>A0ABD3DZT3</accession>
<dbReference type="Proteomes" id="UP001632038">
    <property type="component" value="Unassembled WGS sequence"/>
</dbReference>
<dbReference type="AlphaFoldDB" id="A0ABD3DZT3"/>
<comment type="caution">
    <text evidence="1">The sequence shown here is derived from an EMBL/GenBank/DDBJ whole genome shotgun (WGS) entry which is preliminary data.</text>
</comment>
<evidence type="ECO:0000313" key="2">
    <source>
        <dbReference type="Proteomes" id="UP001632038"/>
    </source>
</evidence>
<gene>
    <name evidence="1" type="ORF">CASFOL_008728</name>
</gene>
<organism evidence="1 2">
    <name type="scientific">Castilleja foliolosa</name>
    <dbReference type="NCBI Taxonomy" id="1961234"/>
    <lineage>
        <taxon>Eukaryota</taxon>
        <taxon>Viridiplantae</taxon>
        <taxon>Streptophyta</taxon>
        <taxon>Embryophyta</taxon>
        <taxon>Tracheophyta</taxon>
        <taxon>Spermatophyta</taxon>
        <taxon>Magnoliopsida</taxon>
        <taxon>eudicotyledons</taxon>
        <taxon>Gunneridae</taxon>
        <taxon>Pentapetalae</taxon>
        <taxon>asterids</taxon>
        <taxon>lamiids</taxon>
        <taxon>Lamiales</taxon>
        <taxon>Orobanchaceae</taxon>
        <taxon>Pedicularideae</taxon>
        <taxon>Castillejinae</taxon>
        <taxon>Castilleja</taxon>
    </lineage>
</organism>
<keyword evidence="2" id="KW-1185">Reference proteome</keyword>
<reference evidence="2" key="1">
    <citation type="journal article" date="2024" name="IScience">
        <title>Strigolactones Initiate the Formation of Haustorium-like Structures in Castilleja.</title>
        <authorList>
            <person name="Buerger M."/>
            <person name="Peterson D."/>
            <person name="Chory J."/>
        </authorList>
    </citation>
    <scope>NUCLEOTIDE SEQUENCE [LARGE SCALE GENOMIC DNA]</scope>
</reference>
<evidence type="ECO:0000313" key="1">
    <source>
        <dbReference type="EMBL" id="KAL3647760.1"/>
    </source>
</evidence>
<name>A0ABD3DZT3_9LAMI</name>
<protein>
    <submittedName>
        <fullName evidence="1">Uncharacterized protein</fullName>
    </submittedName>
</protein>